<feature type="transmembrane region" description="Helical" evidence="1">
    <location>
        <begin position="12"/>
        <end position="29"/>
    </location>
</feature>
<comment type="caution">
    <text evidence="2">The sequence shown here is derived from an EMBL/GenBank/DDBJ whole genome shotgun (WGS) entry which is preliminary data.</text>
</comment>
<feature type="transmembrane region" description="Helical" evidence="1">
    <location>
        <begin position="134"/>
        <end position="159"/>
    </location>
</feature>
<feature type="transmembrane region" description="Helical" evidence="1">
    <location>
        <begin position="106"/>
        <end position="128"/>
    </location>
</feature>
<reference evidence="2" key="2">
    <citation type="submission" date="2021-09" db="EMBL/GenBank/DDBJ databases">
        <authorList>
            <person name="Gilroy R."/>
        </authorList>
    </citation>
    <scope>NUCLEOTIDE SEQUENCE</scope>
    <source>
        <strain evidence="2">CHK174-6876</strain>
    </source>
</reference>
<keyword evidence="1" id="KW-0812">Transmembrane</keyword>
<dbReference type="Proteomes" id="UP000707535">
    <property type="component" value="Unassembled WGS sequence"/>
</dbReference>
<evidence type="ECO:0000313" key="3">
    <source>
        <dbReference type="Proteomes" id="UP000707535"/>
    </source>
</evidence>
<feature type="transmembrane region" description="Helical" evidence="1">
    <location>
        <begin position="65"/>
        <end position="85"/>
    </location>
</feature>
<accession>A0A921JZN9</accession>
<feature type="transmembrane region" description="Helical" evidence="1">
    <location>
        <begin position="36"/>
        <end position="59"/>
    </location>
</feature>
<protein>
    <submittedName>
        <fullName evidence="2">Cadmium resistance transporter</fullName>
    </submittedName>
</protein>
<keyword evidence="1" id="KW-1133">Transmembrane helix</keyword>
<feature type="transmembrane region" description="Helical" evidence="1">
    <location>
        <begin position="171"/>
        <end position="189"/>
    </location>
</feature>
<organism evidence="2 3">
    <name type="scientific">Ligilactobacillus acidipiscis</name>
    <dbReference type="NCBI Taxonomy" id="89059"/>
    <lineage>
        <taxon>Bacteria</taxon>
        <taxon>Bacillati</taxon>
        <taxon>Bacillota</taxon>
        <taxon>Bacilli</taxon>
        <taxon>Lactobacillales</taxon>
        <taxon>Lactobacillaceae</taxon>
        <taxon>Ligilactobacillus</taxon>
    </lineage>
</organism>
<name>A0A921JZN9_9LACO</name>
<keyword evidence="1" id="KW-0472">Membrane</keyword>
<sequence>MGTAMTTGITAYISTSLDYLIILTAIFGSTPKGERFLVYLGDLLGTGILVGVSLLLAFVLKVVPAEWILGFLGLIPMFMGIKLFLFGEKEDDDVVEDQLKRRTNRVLKVILITVATCSADNIGVYVPLFAQSSIYEISIILLTFLVMLTIFCFVGYWLVKMPKIAQLLDHWGRYITSLVYLGIGLYILFESGAISHII</sequence>
<reference evidence="2" key="1">
    <citation type="journal article" date="2021" name="PeerJ">
        <title>Extensive microbial diversity within the chicken gut microbiome revealed by metagenomics and culture.</title>
        <authorList>
            <person name="Gilroy R."/>
            <person name="Ravi A."/>
            <person name="Getino M."/>
            <person name="Pursley I."/>
            <person name="Horton D.L."/>
            <person name="Alikhan N.F."/>
            <person name="Baker D."/>
            <person name="Gharbi K."/>
            <person name="Hall N."/>
            <person name="Watson M."/>
            <person name="Adriaenssens E.M."/>
            <person name="Foster-Nyarko E."/>
            <person name="Jarju S."/>
            <person name="Secka A."/>
            <person name="Antonio M."/>
            <person name="Oren A."/>
            <person name="Chaudhuri R.R."/>
            <person name="La Ragione R."/>
            <person name="Hildebrand F."/>
            <person name="Pallen M.J."/>
        </authorList>
    </citation>
    <scope>NUCLEOTIDE SEQUENCE</scope>
    <source>
        <strain evidence="2">CHK174-6876</strain>
    </source>
</reference>
<dbReference type="Pfam" id="PF03596">
    <property type="entry name" value="Cad"/>
    <property type="match status" value="1"/>
</dbReference>
<proteinExistence type="predicted"/>
<dbReference type="InterPro" id="IPR004676">
    <property type="entry name" value="Cd-R_transporter"/>
</dbReference>
<gene>
    <name evidence="2" type="ORF">K8V00_00705</name>
</gene>
<evidence type="ECO:0000256" key="1">
    <source>
        <dbReference type="SAM" id="Phobius"/>
    </source>
</evidence>
<evidence type="ECO:0000313" key="2">
    <source>
        <dbReference type="EMBL" id="HJE96113.1"/>
    </source>
</evidence>
<dbReference type="AlphaFoldDB" id="A0A921JZN9"/>
<dbReference type="EMBL" id="DYXG01000009">
    <property type="protein sequence ID" value="HJE96113.1"/>
    <property type="molecule type" value="Genomic_DNA"/>
</dbReference>